<reference evidence="8" key="1">
    <citation type="submission" date="2020-09" db="EMBL/GenBank/DDBJ databases">
        <title>Genome-Enabled Discovery of Anthraquinone Biosynthesis in Senna tora.</title>
        <authorList>
            <person name="Kang S.-H."/>
            <person name="Pandey R.P."/>
            <person name="Lee C.-M."/>
            <person name="Sim J.-S."/>
            <person name="Jeong J.-T."/>
            <person name="Choi B.-S."/>
            <person name="Jung M."/>
            <person name="Ginzburg D."/>
            <person name="Zhao K."/>
            <person name="Won S.Y."/>
            <person name="Oh T.-J."/>
            <person name="Yu Y."/>
            <person name="Kim N.-H."/>
            <person name="Lee O.R."/>
            <person name="Lee T.-H."/>
            <person name="Bashyal P."/>
            <person name="Kim T.-S."/>
            <person name="Lee W.-H."/>
            <person name="Kawkins C."/>
            <person name="Kim C.-K."/>
            <person name="Kim J.S."/>
            <person name="Ahn B.O."/>
            <person name="Rhee S.Y."/>
            <person name="Sohng J.K."/>
        </authorList>
    </citation>
    <scope>NUCLEOTIDE SEQUENCE</scope>
    <source>
        <tissue evidence="8">Leaf</tissue>
    </source>
</reference>
<evidence type="ECO:0000256" key="6">
    <source>
        <dbReference type="PROSITE-ProRule" id="PRU00175"/>
    </source>
</evidence>
<accession>A0A834T524</accession>
<evidence type="ECO:0000313" key="9">
    <source>
        <dbReference type="Proteomes" id="UP000634136"/>
    </source>
</evidence>
<dbReference type="GO" id="GO:0008270">
    <property type="term" value="F:zinc ion binding"/>
    <property type="evidence" value="ECO:0007669"/>
    <property type="project" value="UniProtKB-KW"/>
</dbReference>
<evidence type="ECO:0000256" key="4">
    <source>
        <dbReference type="ARBA" id="ARBA00022771"/>
    </source>
</evidence>
<evidence type="ECO:0000256" key="5">
    <source>
        <dbReference type="ARBA" id="ARBA00022833"/>
    </source>
</evidence>
<evidence type="ECO:0000256" key="2">
    <source>
        <dbReference type="ARBA" id="ARBA00012483"/>
    </source>
</evidence>
<dbReference type="Proteomes" id="UP000634136">
    <property type="component" value="Unassembled WGS sequence"/>
</dbReference>
<dbReference type="SMART" id="SM00184">
    <property type="entry name" value="RING"/>
    <property type="match status" value="1"/>
</dbReference>
<keyword evidence="3" id="KW-0479">Metal-binding</keyword>
<dbReference type="Gene3D" id="3.30.40.10">
    <property type="entry name" value="Zinc/RING finger domain, C3HC4 (zinc finger)"/>
    <property type="match status" value="1"/>
</dbReference>
<feature type="domain" description="RING-type" evidence="7">
    <location>
        <begin position="231"/>
        <end position="272"/>
    </location>
</feature>
<organism evidence="8 9">
    <name type="scientific">Senna tora</name>
    <dbReference type="NCBI Taxonomy" id="362788"/>
    <lineage>
        <taxon>Eukaryota</taxon>
        <taxon>Viridiplantae</taxon>
        <taxon>Streptophyta</taxon>
        <taxon>Embryophyta</taxon>
        <taxon>Tracheophyta</taxon>
        <taxon>Spermatophyta</taxon>
        <taxon>Magnoliopsida</taxon>
        <taxon>eudicotyledons</taxon>
        <taxon>Gunneridae</taxon>
        <taxon>Pentapetalae</taxon>
        <taxon>rosids</taxon>
        <taxon>fabids</taxon>
        <taxon>Fabales</taxon>
        <taxon>Fabaceae</taxon>
        <taxon>Caesalpinioideae</taxon>
        <taxon>Cassia clade</taxon>
        <taxon>Senna</taxon>
    </lineage>
</organism>
<dbReference type="EMBL" id="JAAIUW010000009">
    <property type="protein sequence ID" value="KAF7814306.1"/>
    <property type="molecule type" value="Genomic_DNA"/>
</dbReference>
<comment type="catalytic activity">
    <reaction evidence="1">
        <text>S-ubiquitinyl-[E2 ubiquitin-conjugating enzyme]-L-cysteine + [acceptor protein]-L-lysine = [E2 ubiquitin-conjugating enzyme]-L-cysteine + N(6)-ubiquitinyl-[acceptor protein]-L-lysine.</text>
        <dbReference type="EC" id="2.3.2.27"/>
    </reaction>
</comment>
<dbReference type="Pfam" id="PF13639">
    <property type="entry name" value="zf-RING_2"/>
    <property type="match status" value="1"/>
</dbReference>
<evidence type="ECO:0000313" key="8">
    <source>
        <dbReference type="EMBL" id="KAF7814306.1"/>
    </source>
</evidence>
<dbReference type="SMART" id="SM00744">
    <property type="entry name" value="RINGv"/>
    <property type="match status" value="1"/>
</dbReference>
<evidence type="ECO:0000256" key="1">
    <source>
        <dbReference type="ARBA" id="ARBA00000900"/>
    </source>
</evidence>
<proteinExistence type="predicted"/>
<evidence type="ECO:0000259" key="7">
    <source>
        <dbReference type="PROSITE" id="PS50089"/>
    </source>
</evidence>
<dbReference type="AlphaFoldDB" id="A0A834T524"/>
<gene>
    <name evidence="8" type="ORF">G2W53_028275</name>
</gene>
<comment type="caution">
    <text evidence="8">The sequence shown here is derived from an EMBL/GenBank/DDBJ whole genome shotgun (WGS) entry which is preliminary data.</text>
</comment>
<name>A0A834T524_9FABA</name>
<dbReference type="SUPFAM" id="SSF57850">
    <property type="entry name" value="RING/U-box"/>
    <property type="match status" value="1"/>
</dbReference>
<dbReference type="PROSITE" id="PS50089">
    <property type="entry name" value="ZF_RING_2"/>
    <property type="match status" value="1"/>
</dbReference>
<sequence>MREGVFDITFRVFTHGRWPWSEFNVMSQPPSSNNFDIQFTLSIPYEASHQYDLTGDFMTHIHQDLTYDEIQELASEIMSKFQALLRDHSSNHQFPPLIVNIHVFSATPPTNSDLLEEILDERVVEDSLEEIVVDRVVEESMQQVYMVPATEKAVASLEKVEVISGEVKAAERCSICMEDFEKDDDDISRMPYLDIIERVTEESMQHRNTVPATEKAMASLEKVKVFNGETCSICLENFEEEEEVSRMPCQHIYHENCIVAWLKTSHMCPLCRFKMLMT</sequence>
<dbReference type="InterPro" id="IPR011016">
    <property type="entry name" value="Znf_RING-CH"/>
</dbReference>
<dbReference type="GO" id="GO:0016567">
    <property type="term" value="P:protein ubiquitination"/>
    <property type="evidence" value="ECO:0007669"/>
    <property type="project" value="TreeGrafter"/>
</dbReference>
<evidence type="ECO:0000256" key="3">
    <source>
        <dbReference type="ARBA" id="ARBA00022723"/>
    </source>
</evidence>
<dbReference type="GO" id="GO:0061630">
    <property type="term" value="F:ubiquitin protein ligase activity"/>
    <property type="evidence" value="ECO:0007669"/>
    <property type="project" value="UniProtKB-EC"/>
</dbReference>
<keyword evidence="5" id="KW-0862">Zinc</keyword>
<dbReference type="EC" id="2.3.2.27" evidence="2"/>
<dbReference type="InterPro" id="IPR001841">
    <property type="entry name" value="Znf_RING"/>
</dbReference>
<protein>
    <recommendedName>
        <fullName evidence="2">RING-type E3 ubiquitin transferase</fullName>
        <ecNumber evidence="2">2.3.2.27</ecNumber>
    </recommendedName>
</protein>
<dbReference type="PANTHER" id="PTHR15710:SF77">
    <property type="entry name" value="RING-H2 FINGER PROTEIN ATL21B"/>
    <property type="match status" value="1"/>
</dbReference>
<dbReference type="CDD" id="cd16454">
    <property type="entry name" value="RING-H2_PA-TM-RING"/>
    <property type="match status" value="1"/>
</dbReference>
<dbReference type="GO" id="GO:0005737">
    <property type="term" value="C:cytoplasm"/>
    <property type="evidence" value="ECO:0007669"/>
    <property type="project" value="TreeGrafter"/>
</dbReference>
<dbReference type="OrthoDB" id="3365801at2759"/>
<dbReference type="InterPro" id="IPR013083">
    <property type="entry name" value="Znf_RING/FYVE/PHD"/>
</dbReference>
<keyword evidence="4 6" id="KW-0863">Zinc-finger</keyword>
<dbReference type="PANTHER" id="PTHR15710">
    <property type="entry name" value="E3 UBIQUITIN-PROTEIN LIGASE PRAJA"/>
    <property type="match status" value="1"/>
</dbReference>
<keyword evidence="9" id="KW-1185">Reference proteome</keyword>